<dbReference type="Gene3D" id="3.40.630.10">
    <property type="entry name" value="Zn peptidases"/>
    <property type="match status" value="1"/>
</dbReference>
<evidence type="ECO:0000259" key="1">
    <source>
        <dbReference type="Pfam" id="PF04389"/>
    </source>
</evidence>
<accession>F4G2A0</accession>
<dbReference type="RefSeq" id="WP_013737446.1">
    <property type="nucleotide sequence ID" value="NC_015435.1"/>
</dbReference>
<name>F4G2A0_METCR</name>
<reference evidence="2 3" key="1">
    <citation type="journal article" date="2011" name="J. Bacteriol.">
        <title>Complete genome sequence of Metallosphaera cuprina, a metal sulfide-oxidizing archaeon from a hot spring.</title>
        <authorList>
            <person name="Liu L.J."/>
            <person name="You X.Y."/>
            <person name="Zheng H."/>
            <person name="Wang S."/>
            <person name="Jiang C.Y."/>
            <person name="Liu S.J."/>
        </authorList>
    </citation>
    <scope>NUCLEOTIDE SEQUENCE [LARGE SCALE GENOMIC DNA]</scope>
    <source>
        <strain evidence="2 3">Ar-4</strain>
    </source>
</reference>
<dbReference type="EMBL" id="CP002656">
    <property type="protein sequence ID" value="AEB94948.1"/>
    <property type="molecule type" value="Genomic_DNA"/>
</dbReference>
<feature type="domain" description="Peptidase M28" evidence="1">
    <location>
        <begin position="154"/>
        <end position="292"/>
    </location>
</feature>
<dbReference type="SUPFAM" id="SSF53187">
    <property type="entry name" value="Zn-dependent exopeptidases"/>
    <property type="match status" value="1"/>
</dbReference>
<protein>
    <submittedName>
        <fullName evidence="2">Peptidase M28</fullName>
    </submittedName>
</protein>
<organism evidence="2 3">
    <name type="scientific">Metallosphaera cuprina (strain Ar-4)</name>
    <dbReference type="NCBI Taxonomy" id="1006006"/>
    <lineage>
        <taxon>Archaea</taxon>
        <taxon>Thermoproteota</taxon>
        <taxon>Thermoprotei</taxon>
        <taxon>Sulfolobales</taxon>
        <taxon>Sulfolobaceae</taxon>
        <taxon>Metallosphaera</taxon>
    </lineage>
</organism>
<dbReference type="KEGG" id="mcn:Mcup_0843"/>
<sequence>MKLARSLLDLGEAIHGGPVESRILSTIEDLFPDHVSYEVSTKYWEVRQEEIIMNGERIRSVALPYTSGCLHGKIGREIGTFEMPFHPFDLKKIHLDQYEAVVIHGDKLRRVSLPQGSPPTFFTTERLEGDVDLCSDTRLVETKSRNVEVTVREGDSYVVIGAHVDHWLTGFHDNLLSVQLLVDLYAELQKVRTKHGIKLVFFSSEEGPRCCTGSTQYHIKDLFAIISLDAIYPFRVVFSATPDLWFLSKNFNLKRVEMPTPFSDHFSFVQRGIPGMVLYNDDMIPVYHSDEDLPVPGDEEYLGQLKSSLTRTLIELDSRSKDSLDAEFMSIAKQSGYLGDSRENAIVPDIENLTSKFRKTKDKG</sequence>
<dbReference type="HOGENOM" id="CLU_764197_0_0_2"/>
<dbReference type="Pfam" id="PF04389">
    <property type="entry name" value="Peptidase_M28"/>
    <property type="match status" value="1"/>
</dbReference>
<dbReference type="PATRIC" id="fig|1006006.8.peg.841"/>
<dbReference type="STRING" id="1006006.Mcup_0843"/>
<evidence type="ECO:0000313" key="2">
    <source>
        <dbReference type="EMBL" id="AEB94948.1"/>
    </source>
</evidence>
<gene>
    <name evidence="2" type="ordered locus">Mcup_0843</name>
</gene>
<dbReference type="eggNOG" id="arCOG02960">
    <property type="taxonomic scope" value="Archaea"/>
</dbReference>
<dbReference type="Proteomes" id="UP000007812">
    <property type="component" value="Chromosome"/>
</dbReference>
<keyword evidence="3" id="KW-1185">Reference proteome</keyword>
<evidence type="ECO:0000313" key="3">
    <source>
        <dbReference type="Proteomes" id="UP000007812"/>
    </source>
</evidence>
<dbReference type="GeneID" id="10493034"/>
<dbReference type="OrthoDB" id="34215at2157"/>
<dbReference type="AlphaFoldDB" id="F4G2A0"/>
<dbReference type="InterPro" id="IPR007484">
    <property type="entry name" value="Peptidase_M28"/>
</dbReference>
<proteinExistence type="predicted"/>